<dbReference type="Proteomes" id="UP000813461">
    <property type="component" value="Unassembled WGS sequence"/>
</dbReference>
<comment type="caution">
    <text evidence="3">The sequence shown here is derived from an EMBL/GenBank/DDBJ whole genome shotgun (WGS) entry which is preliminary data.</text>
</comment>
<feature type="transmembrane region" description="Helical" evidence="2">
    <location>
        <begin position="511"/>
        <end position="530"/>
    </location>
</feature>
<sequence>MLFRRHSRSHDLPVAQLRDRTKTTVGSTEQAPRSLDQFFASSKKYPANYRPPYVSDDELEHGKIQAPRRVPTSRKTGFATIRTDSTDTQAAFESDAFAVLMPTTRLPILDRPIPSTKVNSPAARAEALKTYQEKARQVRERNDSQGVNVPSKILSYDYTSRPLGHYQDSAATDKSVPSPAGSFPISPPMQQSSWTRSEETARPSISRARQNNGLANVSTPRKPIARTAPTAVASPTSCYRVYRADSTAGASSTTSATALPASIKVHIRSKPATPVAQREQIEHGQRHHNRDPTTSPARPSRSPSPMKSMPNFTRHNSVEGDSIFGYRTKDFSGTAAGAPSKAEATRKQEPVRSSGTDESNKTSPKRTLTSRWPWLRPSGPRIAKPTTAPVVFSAPPAKATSAPKTTVYVDPFAAHATSTSTSTPACLRTPTGSRPGPSKKTLTKPITTSAQAMPPPTAKFDTGFAQIQKFTYLVFKICLAIYAIIAIWFVLDAIREAFNTIAAPFRIVKWLAGWIGVLAIWLWTLGLKLWERWGFKVALKGGWMWGGRWW</sequence>
<feature type="compositionally biased region" description="Polar residues" evidence="1">
    <location>
        <begin position="351"/>
        <end position="370"/>
    </location>
</feature>
<keyword evidence="4" id="KW-1185">Reference proteome</keyword>
<dbReference type="EMBL" id="JAGMVJ010000025">
    <property type="protein sequence ID" value="KAH7070967.1"/>
    <property type="molecule type" value="Genomic_DNA"/>
</dbReference>
<dbReference type="OrthoDB" id="3755781at2759"/>
<gene>
    <name evidence="3" type="ORF">FB567DRAFT_212477</name>
</gene>
<accession>A0A8K0QVP4</accession>
<feature type="compositionally biased region" description="Low complexity" evidence="1">
    <location>
        <begin position="292"/>
        <end position="310"/>
    </location>
</feature>
<keyword evidence="2" id="KW-0812">Transmembrane</keyword>
<feature type="region of interest" description="Disordered" evidence="1">
    <location>
        <begin position="164"/>
        <end position="233"/>
    </location>
</feature>
<reference evidence="3" key="1">
    <citation type="journal article" date="2021" name="Nat. Commun.">
        <title>Genetic determinants of endophytism in the Arabidopsis root mycobiome.</title>
        <authorList>
            <person name="Mesny F."/>
            <person name="Miyauchi S."/>
            <person name="Thiergart T."/>
            <person name="Pickel B."/>
            <person name="Atanasova L."/>
            <person name="Karlsson M."/>
            <person name="Huettel B."/>
            <person name="Barry K.W."/>
            <person name="Haridas S."/>
            <person name="Chen C."/>
            <person name="Bauer D."/>
            <person name="Andreopoulos W."/>
            <person name="Pangilinan J."/>
            <person name="LaButti K."/>
            <person name="Riley R."/>
            <person name="Lipzen A."/>
            <person name="Clum A."/>
            <person name="Drula E."/>
            <person name="Henrissat B."/>
            <person name="Kohler A."/>
            <person name="Grigoriev I.V."/>
            <person name="Martin F.M."/>
            <person name="Hacquard S."/>
        </authorList>
    </citation>
    <scope>NUCLEOTIDE SEQUENCE</scope>
    <source>
        <strain evidence="3">MPI-SDFR-AT-0120</strain>
    </source>
</reference>
<feature type="region of interest" description="Disordered" evidence="1">
    <location>
        <begin position="420"/>
        <end position="443"/>
    </location>
</feature>
<keyword evidence="2" id="KW-1133">Transmembrane helix</keyword>
<feature type="region of interest" description="Disordered" evidence="1">
    <location>
        <begin position="262"/>
        <end position="381"/>
    </location>
</feature>
<evidence type="ECO:0000313" key="4">
    <source>
        <dbReference type="Proteomes" id="UP000813461"/>
    </source>
</evidence>
<name>A0A8K0QVP4_9PLEO</name>
<feature type="compositionally biased region" description="Basic and acidic residues" evidence="1">
    <location>
        <begin position="132"/>
        <end position="143"/>
    </location>
</feature>
<evidence type="ECO:0000256" key="1">
    <source>
        <dbReference type="SAM" id="MobiDB-lite"/>
    </source>
</evidence>
<feature type="transmembrane region" description="Helical" evidence="2">
    <location>
        <begin position="470"/>
        <end position="491"/>
    </location>
</feature>
<feature type="region of interest" description="Disordered" evidence="1">
    <location>
        <begin position="132"/>
        <end position="151"/>
    </location>
</feature>
<dbReference type="AlphaFoldDB" id="A0A8K0QVP4"/>
<proteinExistence type="predicted"/>
<keyword evidence="2" id="KW-0472">Membrane</keyword>
<evidence type="ECO:0000313" key="3">
    <source>
        <dbReference type="EMBL" id="KAH7070967.1"/>
    </source>
</evidence>
<feature type="compositionally biased region" description="Polar residues" evidence="1">
    <location>
        <begin position="207"/>
        <end position="219"/>
    </location>
</feature>
<organism evidence="3 4">
    <name type="scientific">Paraphoma chrysanthemicola</name>
    <dbReference type="NCBI Taxonomy" id="798071"/>
    <lineage>
        <taxon>Eukaryota</taxon>
        <taxon>Fungi</taxon>
        <taxon>Dikarya</taxon>
        <taxon>Ascomycota</taxon>
        <taxon>Pezizomycotina</taxon>
        <taxon>Dothideomycetes</taxon>
        <taxon>Pleosporomycetidae</taxon>
        <taxon>Pleosporales</taxon>
        <taxon>Pleosporineae</taxon>
        <taxon>Phaeosphaeriaceae</taxon>
        <taxon>Paraphoma</taxon>
    </lineage>
</organism>
<evidence type="ECO:0000256" key="2">
    <source>
        <dbReference type="SAM" id="Phobius"/>
    </source>
</evidence>
<protein>
    <submittedName>
        <fullName evidence="3">Uncharacterized protein</fullName>
    </submittedName>
</protein>